<keyword evidence="10" id="KW-1185">Reference proteome</keyword>
<dbReference type="SUPFAM" id="SSF161245">
    <property type="entry name" value="Zinc hairpin stack"/>
    <property type="match status" value="1"/>
</dbReference>
<dbReference type="Gene3D" id="3.30.40.10">
    <property type="entry name" value="Zinc/RING finger domain, C3HC4 (zinc finger)"/>
    <property type="match status" value="1"/>
</dbReference>
<evidence type="ECO:0000256" key="4">
    <source>
        <dbReference type="PROSITE-ProRule" id="PRU00601"/>
    </source>
</evidence>
<dbReference type="Pfam" id="PF14599">
    <property type="entry name" value="zinc_ribbon_6"/>
    <property type="match status" value="1"/>
</dbReference>
<feature type="domain" description="RING-type" evidence="6">
    <location>
        <begin position="443"/>
        <end position="489"/>
    </location>
</feature>
<evidence type="ECO:0000313" key="10">
    <source>
        <dbReference type="Proteomes" id="UP000224006"/>
    </source>
</evidence>
<reference evidence="9 10" key="1">
    <citation type="submission" date="2017-09" db="EMBL/GenBank/DDBJ databases">
        <title>Genome sequencing of Besnoitia besnoiti strain Bb-Ger1.</title>
        <authorList>
            <person name="Schares G."/>
            <person name="Venepally P."/>
            <person name="Lorenzi H.A."/>
        </authorList>
    </citation>
    <scope>NUCLEOTIDE SEQUENCE [LARGE SCALE GENOMIC DNA]</scope>
    <source>
        <strain evidence="9 10">Bb-Ger1</strain>
    </source>
</reference>
<dbReference type="GO" id="GO:0016567">
    <property type="term" value="P:protein ubiquitination"/>
    <property type="evidence" value="ECO:0007669"/>
    <property type="project" value="TreeGrafter"/>
</dbReference>
<dbReference type="InterPro" id="IPR008913">
    <property type="entry name" value="Znf_CHY"/>
</dbReference>
<evidence type="ECO:0000256" key="3">
    <source>
        <dbReference type="ARBA" id="ARBA00022833"/>
    </source>
</evidence>
<dbReference type="InterPro" id="IPR017921">
    <property type="entry name" value="Znf_CTCHY"/>
</dbReference>
<proteinExistence type="predicted"/>
<feature type="domain" description="CHY-type" evidence="7">
    <location>
        <begin position="299"/>
        <end position="375"/>
    </location>
</feature>
<dbReference type="PROSITE" id="PS51266">
    <property type="entry name" value="ZF_CHY"/>
    <property type="match status" value="1"/>
</dbReference>
<protein>
    <submittedName>
        <fullName evidence="9">CHY zinc finger domain-containing protein</fullName>
    </submittedName>
</protein>
<dbReference type="InterPro" id="IPR001841">
    <property type="entry name" value="Znf_RING"/>
</dbReference>
<dbReference type="KEGG" id="bbes:BESB_010720"/>
<evidence type="ECO:0000259" key="6">
    <source>
        <dbReference type="PROSITE" id="PS50089"/>
    </source>
</evidence>
<dbReference type="InterPro" id="IPR013083">
    <property type="entry name" value="Znf_RING/FYVE/PHD"/>
</dbReference>
<keyword evidence="2 4" id="KW-0863">Zinc-finger</keyword>
<evidence type="ECO:0000313" key="9">
    <source>
        <dbReference type="EMBL" id="PFH38730.1"/>
    </source>
</evidence>
<dbReference type="GO" id="GO:0005634">
    <property type="term" value="C:nucleus"/>
    <property type="evidence" value="ECO:0007669"/>
    <property type="project" value="TreeGrafter"/>
</dbReference>
<dbReference type="SUPFAM" id="SSF161219">
    <property type="entry name" value="CHY zinc finger-like"/>
    <property type="match status" value="1"/>
</dbReference>
<feature type="compositionally biased region" description="Acidic residues" evidence="5">
    <location>
        <begin position="267"/>
        <end position="282"/>
    </location>
</feature>
<feature type="compositionally biased region" description="Basic and acidic residues" evidence="5">
    <location>
        <begin position="219"/>
        <end position="252"/>
    </location>
</feature>
<dbReference type="Pfam" id="PF05495">
    <property type="entry name" value="zf-CHY"/>
    <property type="match status" value="1"/>
</dbReference>
<dbReference type="STRING" id="94643.A0A2A9MR10"/>
<gene>
    <name evidence="9" type="ORF">BESB_010720</name>
</gene>
<accession>A0A2A9MR10</accession>
<dbReference type="GeneID" id="40306134"/>
<name>A0A2A9MR10_BESBE</name>
<feature type="compositionally biased region" description="Low complexity" evidence="5">
    <location>
        <begin position="49"/>
        <end position="81"/>
    </location>
</feature>
<dbReference type="PROSITE" id="PS50089">
    <property type="entry name" value="ZF_RING_2"/>
    <property type="match status" value="1"/>
</dbReference>
<keyword evidence="1" id="KW-0479">Metal-binding</keyword>
<dbReference type="CDD" id="cd16464">
    <property type="entry name" value="RING-H2_Pirh2-like"/>
    <property type="match status" value="1"/>
</dbReference>
<evidence type="ECO:0000259" key="8">
    <source>
        <dbReference type="PROSITE" id="PS51270"/>
    </source>
</evidence>
<feature type="compositionally biased region" description="Low complexity" evidence="5">
    <location>
        <begin position="26"/>
        <end position="40"/>
    </location>
</feature>
<feature type="compositionally biased region" description="Basic and acidic residues" evidence="5">
    <location>
        <begin position="117"/>
        <end position="149"/>
    </location>
</feature>
<dbReference type="VEuPathDB" id="ToxoDB:BESB_010720"/>
<feature type="compositionally biased region" description="Low complexity" evidence="5">
    <location>
        <begin position="99"/>
        <end position="112"/>
    </location>
</feature>
<evidence type="ECO:0000256" key="2">
    <source>
        <dbReference type="ARBA" id="ARBA00022771"/>
    </source>
</evidence>
<organism evidence="9 10">
    <name type="scientific">Besnoitia besnoiti</name>
    <name type="common">Apicomplexan protozoan</name>
    <dbReference type="NCBI Taxonomy" id="94643"/>
    <lineage>
        <taxon>Eukaryota</taxon>
        <taxon>Sar</taxon>
        <taxon>Alveolata</taxon>
        <taxon>Apicomplexa</taxon>
        <taxon>Conoidasida</taxon>
        <taxon>Coccidia</taxon>
        <taxon>Eucoccidiorida</taxon>
        <taxon>Eimeriorina</taxon>
        <taxon>Sarcocystidae</taxon>
        <taxon>Besnoitia</taxon>
    </lineage>
</organism>
<dbReference type="InterPro" id="IPR037275">
    <property type="entry name" value="Znf_CTCHY_sf"/>
</dbReference>
<dbReference type="RefSeq" id="XP_029222739.1">
    <property type="nucleotide sequence ID" value="XM_029359826.1"/>
</dbReference>
<sequence>MSARPSFLPPRDSHASTLPLRPLQRSGSLPAASPGPSMPSEARPHSEGALAAASADLPAPESVSSSSAETPSAAAVSPSAPGARDRHSADSSPANSARSVDSADSAGSPSGAQPRRRPSDSRDEAFSNRSEEKVKLMRMEEASEGRRNSLGDATAETASAAAADPRARESSPRPSGDADAAAATAEDAPSASGSRASSPRADEEEIVATWVVDTALLTDRGDFREAVEPNGAEPDRAEPPRDGRGAGERGERGTPASERSAAGAADSSEEEDEWEDVEEGDSSDLQSASGKSEAGDAEPRPPGIGCAHYRRKCKLVAPCCGEVFWCRHCHNEIKSEAERDYKKAHDLDRYAVTEIICALCDTRQCVSNTCVQCGAAFAAYFCKKCNFWDDEGVTKEVYHCDDCGLCRTGGQSNYFHCQTCGSCYSTLIRDTHKCVEKAMHQPCPICCENMFTSVRQVHVLKCGHTMHAECLRQLNSECLGLQALRCPLCCKSLGEYGKIWERLDEEVERTPLPDELKRKAFAKCNDCDAKTQVDYHIVGLKCGNCGGYNTREVNP</sequence>
<feature type="compositionally biased region" description="Low complexity" evidence="5">
    <location>
        <begin position="253"/>
        <end position="266"/>
    </location>
</feature>
<dbReference type="AlphaFoldDB" id="A0A2A9MR10"/>
<keyword evidence="3" id="KW-0862">Zinc</keyword>
<feature type="domain" description="CTCHY-type" evidence="8">
    <location>
        <begin position="377"/>
        <end position="442"/>
    </location>
</feature>
<dbReference type="InterPro" id="IPR039512">
    <property type="entry name" value="RCHY1_zinc-ribbon"/>
</dbReference>
<dbReference type="InterPro" id="IPR037274">
    <property type="entry name" value="Znf_CHY_sf"/>
</dbReference>
<dbReference type="Gene3D" id="2.20.28.10">
    <property type="match status" value="1"/>
</dbReference>
<evidence type="ECO:0000256" key="5">
    <source>
        <dbReference type="SAM" id="MobiDB-lite"/>
    </source>
</evidence>
<dbReference type="PANTHER" id="PTHR21319:SF53">
    <property type="entry name" value="RING FINGER AND CHY ZINC FINGER DOMAIN-CONTAINING PROTEIN 1"/>
    <property type="match status" value="1"/>
</dbReference>
<feature type="compositionally biased region" description="Low complexity" evidence="5">
    <location>
        <begin position="152"/>
        <end position="164"/>
    </location>
</feature>
<dbReference type="SUPFAM" id="SSF57850">
    <property type="entry name" value="RING/U-box"/>
    <property type="match status" value="1"/>
</dbReference>
<evidence type="ECO:0000256" key="1">
    <source>
        <dbReference type="ARBA" id="ARBA00022723"/>
    </source>
</evidence>
<dbReference type="Proteomes" id="UP000224006">
    <property type="component" value="Chromosome I"/>
</dbReference>
<dbReference type="GO" id="GO:0008270">
    <property type="term" value="F:zinc ion binding"/>
    <property type="evidence" value="ECO:0007669"/>
    <property type="project" value="UniProtKB-KW"/>
</dbReference>
<dbReference type="PANTHER" id="PTHR21319">
    <property type="entry name" value="RING FINGER AND CHY ZINC FINGER DOMAIN-CONTAINING PROTEIN 1"/>
    <property type="match status" value="1"/>
</dbReference>
<dbReference type="SMART" id="SM00184">
    <property type="entry name" value="RING"/>
    <property type="match status" value="1"/>
</dbReference>
<feature type="compositionally biased region" description="Low complexity" evidence="5">
    <location>
        <begin position="172"/>
        <end position="199"/>
    </location>
</feature>
<dbReference type="EMBL" id="NWUJ01000001">
    <property type="protein sequence ID" value="PFH38730.1"/>
    <property type="molecule type" value="Genomic_DNA"/>
</dbReference>
<feature type="region of interest" description="Disordered" evidence="5">
    <location>
        <begin position="1"/>
        <end position="300"/>
    </location>
</feature>
<dbReference type="OrthoDB" id="411372at2759"/>
<dbReference type="PROSITE" id="PS51270">
    <property type="entry name" value="ZF_CTCHY"/>
    <property type="match status" value="1"/>
</dbReference>
<dbReference type="GO" id="GO:0061630">
    <property type="term" value="F:ubiquitin protein ligase activity"/>
    <property type="evidence" value="ECO:0007669"/>
    <property type="project" value="TreeGrafter"/>
</dbReference>
<comment type="caution">
    <text evidence="9">The sequence shown here is derived from an EMBL/GenBank/DDBJ whole genome shotgun (WGS) entry which is preliminary data.</text>
</comment>
<dbReference type="GO" id="GO:0006511">
    <property type="term" value="P:ubiquitin-dependent protein catabolic process"/>
    <property type="evidence" value="ECO:0007669"/>
    <property type="project" value="TreeGrafter"/>
</dbReference>
<evidence type="ECO:0000259" key="7">
    <source>
        <dbReference type="PROSITE" id="PS51266"/>
    </source>
</evidence>